<gene>
    <name evidence="6" type="ORF">D4739_01800</name>
</gene>
<dbReference type="EMBL" id="QYRP01000002">
    <property type="protein sequence ID" value="RJS45101.1"/>
    <property type="molecule type" value="Genomic_DNA"/>
</dbReference>
<evidence type="ECO:0000256" key="5">
    <source>
        <dbReference type="SAM" id="MobiDB-lite"/>
    </source>
</evidence>
<dbReference type="OrthoDB" id="4962633at2"/>
<evidence type="ECO:0000256" key="1">
    <source>
        <dbReference type="ARBA" id="ARBA00004255"/>
    </source>
</evidence>
<proteinExistence type="predicted"/>
<evidence type="ECO:0000256" key="4">
    <source>
        <dbReference type="ARBA" id="ARBA00023136"/>
    </source>
</evidence>
<dbReference type="Proteomes" id="UP000276542">
    <property type="component" value="Unassembled WGS sequence"/>
</dbReference>
<dbReference type="GO" id="GO:0070273">
    <property type="term" value="F:phosphatidylinositol-4-phosphate binding"/>
    <property type="evidence" value="ECO:0007669"/>
    <property type="project" value="InterPro"/>
</dbReference>
<keyword evidence="4" id="KW-0472">Membrane</keyword>
<keyword evidence="3" id="KW-0446">Lipid-binding</keyword>
<evidence type="ECO:0000313" key="7">
    <source>
        <dbReference type="Proteomes" id="UP000276542"/>
    </source>
</evidence>
<dbReference type="Pfam" id="PF05719">
    <property type="entry name" value="GPP34"/>
    <property type="match status" value="1"/>
</dbReference>
<feature type="compositionally biased region" description="Low complexity" evidence="5">
    <location>
        <begin position="208"/>
        <end position="217"/>
    </location>
</feature>
<comment type="subcellular location">
    <subcellularLocation>
        <location evidence="1">Golgi apparatus membrane</location>
        <topology evidence="1">Peripheral membrane protein</topology>
        <orientation evidence="1">Cytoplasmic side</orientation>
    </subcellularLocation>
</comment>
<keyword evidence="2" id="KW-0333">Golgi apparatus</keyword>
<name>A0A3A5H5B2_9ACTN</name>
<evidence type="ECO:0000313" key="6">
    <source>
        <dbReference type="EMBL" id="RJS45101.1"/>
    </source>
</evidence>
<dbReference type="InterPro" id="IPR038261">
    <property type="entry name" value="GPP34-like_sf"/>
</dbReference>
<comment type="caution">
    <text evidence="6">The sequence shown here is derived from an EMBL/GenBank/DDBJ whole genome shotgun (WGS) entry which is preliminary data.</text>
</comment>
<feature type="compositionally biased region" description="Gly residues" evidence="5">
    <location>
        <begin position="218"/>
        <end position="227"/>
    </location>
</feature>
<evidence type="ECO:0000256" key="3">
    <source>
        <dbReference type="ARBA" id="ARBA00023121"/>
    </source>
</evidence>
<keyword evidence="7" id="KW-1185">Reference proteome</keyword>
<dbReference type="InterPro" id="IPR008628">
    <property type="entry name" value="GPP34-like"/>
</dbReference>
<protein>
    <submittedName>
        <fullName evidence="6">GPP34 family phosphoprotein</fullName>
    </submittedName>
</protein>
<sequence length="227" mass="23844">MTGLIAEDVLLLLLDDESGKLTERTHLDAALGGALLTDLALREAVELPPKTRFWKSPRVVAVPGAVLDDPLLASSLDLIAARPRTAQDLVKRLGKAGRSDLFALLVDQGRVGIERGSVFGVFPTTRHPADDTAYEDDLRTEVTAALVEGQSPTERTAAVISVLAAIDRAHKVVDRHGLSRRDVKRRAKEIADGDWAAKAVRDAVRAAQAATSAAASGGSDGGGDGGS</sequence>
<accession>A0A3A5H5B2</accession>
<dbReference type="RefSeq" id="WP_120059004.1">
    <property type="nucleotide sequence ID" value="NZ_QYRP01000002.1"/>
</dbReference>
<reference evidence="7" key="1">
    <citation type="submission" date="2018-09" db="EMBL/GenBank/DDBJ databases">
        <authorList>
            <person name="Zhu H."/>
        </authorList>
    </citation>
    <scope>NUCLEOTIDE SEQUENCE [LARGE SCALE GENOMIC DNA]</scope>
    <source>
        <strain evidence="7">K1W22B-1</strain>
    </source>
</reference>
<dbReference type="Gene3D" id="1.10.3630.10">
    <property type="entry name" value="yeast vps74-n-term truncation variant domain like"/>
    <property type="match status" value="1"/>
</dbReference>
<dbReference type="GO" id="GO:0005737">
    <property type="term" value="C:cytoplasm"/>
    <property type="evidence" value="ECO:0007669"/>
    <property type="project" value="UniProtKB-ARBA"/>
</dbReference>
<organism evidence="6 7">
    <name type="scientific">Nocardioides cavernaquae</name>
    <dbReference type="NCBI Taxonomy" id="2321396"/>
    <lineage>
        <taxon>Bacteria</taxon>
        <taxon>Bacillati</taxon>
        <taxon>Actinomycetota</taxon>
        <taxon>Actinomycetes</taxon>
        <taxon>Propionibacteriales</taxon>
        <taxon>Nocardioidaceae</taxon>
        <taxon>Nocardioides</taxon>
    </lineage>
</organism>
<dbReference type="AlphaFoldDB" id="A0A3A5H5B2"/>
<dbReference type="GO" id="GO:0012505">
    <property type="term" value="C:endomembrane system"/>
    <property type="evidence" value="ECO:0007669"/>
    <property type="project" value="UniProtKB-ARBA"/>
</dbReference>
<evidence type="ECO:0000256" key="2">
    <source>
        <dbReference type="ARBA" id="ARBA00023034"/>
    </source>
</evidence>
<feature type="region of interest" description="Disordered" evidence="5">
    <location>
        <begin position="208"/>
        <end position="227"/>
    </location>
</feature>